<comment type="caution">
    <text evidence="1">The sequence shown here is derived from an EMBL/GenBank/DDBJ whole genome shotgun (WGS) entry which is preliminary data.</text>
</comment>
<sequence>MMPFRTPEMAFVAAACAWPRGPADLATLNRIAAGKPDWQLVARLARVHHVVALVADALASLPEAPPLRASLAAEAMPLLGIALRQAHETARLVALLGSHLIPTTVLKGAATAARAFGRPGLRQSIDIDLLVPQSQVSAASALLSGEGYVLEGDLQDALRRGHKDLLFHHPGTDTTLELHWRLFQNPRLLPVPAQTVPVEILPGRDVATLPPLEEAIYLCAHGGEHGWARLKWLVDLTALIRCGRIDAQELYETARRRRLTRMVGPGLVLAHRVHGTPLPPALERDMARDWRMRRLVDLSWQCLAGAEDGRELTEREGGTTLKNLSHYLFSADPRNLWHEMRYDLLDRPEGQGLLARIAGLATRLLIRKPAAGAPA</sequence>
<proteinExistence type="predicted"/>
<dbReference type="RefSeq" id="WP_277275623.1">
    <property type="nucleotide sequence ID" value="NZ_JAROCY010000003.1"/>
</dbReference>
<protein>
    <submittedName>
        <fullName evidence="1">Nucleotidyltransferase family protein</fullName>
    </submittedName>
</protein>
<evidence type="ECO:0000313" key="1">
    <source>
        <dbReference type="EMBL" id="MDF8332459.1"/>
    </source>
</evidence>
<dbReference type="Proteomes" id="UP001222770">
    <property type="component" value="Unassembled WGS sequence"/>
</dbReference>
<gene>
    <name evidence="1" type="ORF">POM99_04530</name>
</gene>
<evidence type="ECO:0000313" key="2">
    <source>
        <dbReference type="Proteomes" id="UP001222770"/>
    </source>
</evidence>
<keyword evidence="2" id="KW-1185">Reference proteome</keyword>
<reference evidence="1 2" key="1">
    <citation type="submission" date="2023-03" db="EMBL/GenBank/DDBJ databases">
        <title>Novosphingobium cyanobacteriorum sp. nov., isolated from a eutrophic reservoir during the Microcystis bloom period.</title>
        <authorList>
            <person name="Kang M."/>
            <person name="Le V."/>
            <person name="Ko S.-R."/>
            <person name="Lee S.-A."/>
            <person name="Ahn C.-Y."/>
        </authorList>
    </citation>
    <scope>NUCLEOTIDE SEQUENCE [LARGE SCALE GENOMIC DNA]</scope>
    <source>
        <strain evidence="1 2">HBC54</strain>
    </source>
</reference>
<organism evidence="1 2">
    <name type="scientific">Novosphingobium cyanobacteriorum</name>
    <dbReference type="NCBI Taxonomy" id="3024215"/>
    <lineage>
        <taxon>Bacteria</taxon>
        <taxon>Pseudomonadati</taxon>
        <taxon>Pseudomonadota</taxon>
        <taxon>Alphaproteobacteria</taxon>
        <taxon>Sphingomonadales</taxon>
        <taxon>Sphingomonadaceae</taxon>
        <taxon>Novosphingobium</taxon>
    </lineage>
</organism>
<dbReference type="Pfam" id="PF14907">
    <property type="entry name" value="NTP_transf_5"/>
    <property type="match status" value="1"/>
</dbReference>
<accession>A0ABT6CEW4</accession>
<name>A0ABT6CEW4_9SPHN</name>
<dbReference type="InterPro" id="IPR039498">
    <property type="entry name" value="NTP_transf_5"/>
</dbReference>
<dbReference type="EMBL" id="JAROCY010000003">
    <property type="protein sequence ID" value="MDF8332459.1"/>
    <property type="molecule type" value="Genomic_DNA"/>
</dbReference>